<dbReference type="OrthoDB" id="5594923at2"/>
<organism evidence="1 2">
    <name type="scientific">Aeromonas diversa CDC 2478-85</name>
    <dbReference type="NCBI Taxonomy" id="1268237"/>
    <lineage>
        <taxon>Bacteria</taxon>
        <taxon>Pseudomonadati</taxon>
        <taxon>Pseudomonadota</taxon>
        <taxon>Gammaproteobacteria</taxon>
        <taxon>Aeromonadales</taxon>
        <taxon>Aeromonadaceae</taxon>
        <taxon>Aeromonas</taxon>
    </lineage>
</organism>
<dbReference type="EMBL" id="APVG01000063">
    <property type="protein sequence ID" value="ENY70639.1"/>
    <property type="molecule type" value="Genomic_DNA"/>
</dbReference>
<sequence>MKINHELIEKVFGKSGRSLEHMLMCGDLTEEELLEFSLFVASVTVPTGGILGKSLMDSIKHGLNQKVISGLNPALQGLRIAQTQHEMKVSESAKRKARKVALNGDEVLELAYLMAVADEYFFQQLRTRVENDWQAKVWSQEKLIAQLTHKRAHLFDEQEDDEQSRLH</sequence>
<keyword evidence="2" id="KW-1185">Reference proteome</keyword>
<gene>
    <name evidence="1" type="ORF">G114_17389</name>
</gene>
<reference evidence="1 2" key="1">
    <citation type="journal article" date="2013" name="Genome Announc.">
        <title>Draft Genome Sequence of the Aeromonas diversa Type Strain.</title>
        <authorList>
            <person name="Farfan M."/>
            <person name="Spataro N."/>
            <person name="Sanglas A."/>
            <person name="Albarral V."/>
            <person name="Loren J.G."/>
            <person name="Bosch E."/>
            <person name="Fuste M.C."/>
        </authorList>
    </citation>
    <scope>NUCLEOTIDE SEQUENCE [LARGE SCALE GENOMIC DNA]</scope>
    <source>
        <strain evidence="1 2">2478-85</strain>
    </source>
</reference>
<name>N9TWY8_9GAMM</name>
<dbReference type="AlphaFoldDB" id="N9TWY8"/>
<comment type="caution">
    <text evidence="1">The sequence shown here is derived from an EMBL/GenBank/DDBJ whole genome shotgun (WGS) entry which is preliminary data.</text>
</comment>
<dbReference type="Proteomes" id="UP000023775">
    <property type="component" value="Unassembled WGS sequence"/>
</dbReference>
<protein>
    <submittedName>
        <fullName evidence="1">Uncharacterized protein</fullName>
    </submittedName>
</protein>
<proteinExistence type="predicted"/>
<accession>N9TWY8</accession>
<evidence type="ECO:0000313" key="2">
    <source>
        <dbReference type="Proteomes" id="UP000023775"/>
    </source>
</evidence>
<dbReference type="RefSeq" id="WP_005360435.1">
    <property type="nucleotide sequence ID" value="NZ_APVG01000063.1"/>
</dbReference>
<dbReference type="PATRIC" id="fig|1268237.3.peg.3414"/>
<evidence type="ECO:0000313" key="1">
    <source>
        <dbReference type="EMBL" id="ENY70639.1"/>
    </source>
</evidence>